<protein>
    <submittedName>
        <fullName evidence="2">Uncharacterized protein</fullName>
    </submittedName>
</protein>
<feature type="compositionally biased region" description="Polar residues" evidence="1">
    <location>
        <begin position="26"/>
        <end position="35"/>
    </location>
</feature>
<evidence type="ECO:0000256" key="1">
    <source>
        <dbReference type="SAM" id="MobiDB-lite"/>
    </source>
</evidence>
<name>A0A9P4QQF2_9PLEO</name>
<feature type="region of interest" description="Disordered" evidence="1">
    <location>
        <begin position="160"/>
        <end position="187"/>
    </location>
</feature>
<dbReference type="EMBL" id="ML996188">
    <property type="protein sequence ID" value="KAF2731823.1"/>
    <property type="molecule type" value="Genomic_DNA"/>
</dbReference>
<evidence type="ECO:0000313" key="2">
    <source>
        <dbReference type="EMBL" id="KAF2731823.1"/>
    </source>
</evidence>
<feature type="compositionally biased region" description="Basic and acidic residues" evidence="1">
    <location>
        <begin position="178"/>
        <end position="187"/>
    </location>
</feature>
<proteinExistence type="predicted"/>
<accession>A0A9P4QQF2</accession>
<feature type="region of interest" description="Disordered" evidence="1">
    <location>
        <begin position="99"/>
        <end position="129"/>
    </location>
</feature>
<evidence type="ECO:0000313" key="3">
    <source>
        <dbReference type="Proteomes" id="UP000799444"/>
    </source>
</evidence>
<feature type="region of interest" description="Disordered" evidence="1">
    <location>
        <begin position="1"/>
        <end position="80"/>
    </location>
</feature>
<gene>
    <name evidence="2" type="ORF">EJ04DRAFT_361127</name>
</gene>
<comment type="caution">
    <text evidence="2">The sequence shown here is derived from an EMBL/GenBank/DDBJ whole genome shotgun (WGS) entry which is preliminary data.</text>
</comment>
<feature type="compositionally biased region" description="Basic and acidic residues" evidence="1">
    <location>
        <begin position="41"/>
        <end position="51"/>
    </location>
</feature>
<dbReference type="AlphaFoldDB" id="A0A9P4QQF2"/>
<feature type="compositionally biased region" description="Acidic residues" evidence="1">
    <location>
        <begin position="164"/>
        <end position="177"/>
    </location>
</feature>
<dbReference type="Proteomes" id="UP000799444">
    <property type="component" value="Unassembled WGS sequence"/>
</dbReference>
<organism evidence="2 3">
    <name type="scientific">Polyplosphaeria fusca</name>
    <dbReference type="NCBI Taxonomy" id="682080"/>
    <lineage>
        <taxon>Eukaryota</taxon>
        <taxon>Fungi</taxon>
        <taxon>Dikarya</taxon>
        <taxon>Ascomycota</taxon>
        <taxon>Pezizomycotina</taxon>
        <taxon>Dothideomycetes</taxon>
        <taxon>Pleosporomycetidae</taxon>
        <taxon>Pleosporales</taxon>
        <taxon>Tetraplosphaeriaceae</taxon>
        <taxon>Polyplosphaeria</taxon>
    </lineage>
</organism>
<keyword evidence="3" id="KW-1185">Reference proteome</keyword>
<sequence length="225" mass="23762">MPEGKALGAGGDEECFAADGVFGSDTGRQSPTSSVAGGGRRAGDDSGRREQALPQATQGRWRARAAESPGGGEGVKGRERWAAGGHWNWCREADRLRNDGCPREAQEPPDSQPGCEGARQVARSVQRRDVSVAGGRRAATATWSAAGACGRCEEGAQRGGGVVEEVEVEEEEGEEEKDERRGWRRGEAAPVEVVMMGWVNRRGQVVTGLLGLLRASPELAARPAA</sequence>
<reference evidence="2" key="1">
    <citation type="journal article" date="2020" name="Stud. Mycol.">
        <title>101 Dothideomycetes genomes: a test case for predicting lifestyles and emergence of pathogens.</title>
        <authorList>
            <person name="Haridas S."/>
            <person name="Albert R."/>
            <person name="Binder M."/>
            <person name="Bloem J."/>
            <person name="Labutti K."/>
            <person name="Salamov A."/>
            <person name="Andreopoulos B."/>
            <person name="Baker S."/>
            <person name="Barry K."/>
            <person name="Bills G."/>
            <person name="Bluhm B."/>
            <person name="Cannon C."/>
            <person name="Castanera R."/>
            <person name="Culley D."/>
            <person name="Daum C."/>
            <person name="Ezra D."/>
            <person name="Gonzalez J."/>
            <person name="Henrissat B."/>
            <person name="Kuo A."/>
            <person name="Liang C."/>
            <person name="Lipzen A."/>
            <person name="Lutzoni F."/>
            <person name="Magnuson J."/>
            <person name="Mondo S."/>
            <person name="Nolan M."/>
            <person name="Ohm R."/>
            <person name="Pangilinan J."/>
            <person name="Park H.-J."/>
            <person name="Ramirez L."/>
            <person name="Alfaro M."/>
            <person name="Sun H."/>
            <person name="Tritt A."/>
            <person name="Yoshinaga Y."/>
            <person name="Zwiers L.-H."/>
            <person name="Turgeon B."/>
            <person name="Goodwin S."/>
            <person name="Spatafora J."/>
            <person name="Crous P."/>
            <person name="Grigoriev I."/>
        </authorList>
    </citation>
    <scope>NUCLEOTIDE SEQUENCE</scope>
    <source>
        <strain evidence="2">CBS 125425</strain>
    </source>
</reference>